<dbReference type="Proteomes" id="UP000034487">
    <property type="component" value="Unassembled WGS sequence"/>
</dbReference>
<reference evidence="1 2" key="1">
    <citation type="journal article" date="2015" name="Nature">
        <title>rRNA introns, odd ribosomes, and small enigmatic genomes across a large radiation of phyla.</title>
        <authorList>
            <person name="Brown C.T."/>
            <person name="Hug L.A."/>
            <person name="Thomas B.C."/>
            <person name="Sharon I."/>
            <person name="Castelle C.J."/>
            <person name="Singh A."/>
            <person name="Wilkins M.J."/>
            <person name="Williams K.H."/>
            <person name="Banfield J.F."/>
        </authorList>
    </citation>
    <scope>NUCLEOTIDE SEQUENCE [LARGE SCALE GENOMIC DNA]</scope>
</reference>
<dbReference type="EMBL" id="LCMV01000040">
    <property type="protein sequence ID" value="KKU43009.1"/>
    <property type="molecule type" value="Genomic_DNA"/>
</dbReference>
<comment type="caution">
    <text evidence="1">The sequence shown here is derived from an EMBL/GenBank/DDBJ whole genome shotgun (WGS) entry which is preliminary data.</text>
</comment>
<protein>
    <recommendedName>
        <fullName evidence="3">DUF4145 domain-containing protein</fullName>
    </recommendedName>
</protein>
<evidence type="ECO:0000313" key="1">
    <source>
        <dbReference type="EMBL" id="KKU43009.1"/>
    </source>
</evidence>
<evidence type="ECO:0000313" key="2">
    <source>
        <dbReference type="Proteomes" id="UP000034487"/>
    </source>
</evidence>
<gene>
    <name evidence="1" type="ORF">UX60_C0040G0005</name>
</gene>
<name>A0A0G1QDD5_9BACT</name>
<sequence length="128" mass="14968">MSWWSWLFGGGKKTKAKIDWLEIESRQRQIDAVSAQNNQLAFKQVIIESDKLIDSIMKQLTDGATFADRLKALRPKFSRSSYDQLWKAHIKRNELVHDNGSFVADWELSTYMRTYREAVSQLRSLSVR</sequence>
<evidence type="ECO:0008006" key="3">
    <source>
        <dbReference type="Google" id="ProtNLM"/>
    </source>
</evidence>
<proteinExistence type="predicted"/>
<accession>A0A0G1QDD5</accession>
<dbReference type="AlphaFoldDB" id="A0A0G1QDD5"/>
<organism evidence="1 2">
    <name type="scientific">Berkelbacteria bacterium GW2011_GWA2_46_7</name>
    <dbReference type="NCBI Taxonomy" id="1618335"/>
    <lineage>
        <taxon>Bacteria</taxon>
        <taxon>Candidatus Berkelbacteria</taxon>
    </lineage>
</organism>